<dbReference type="AlphaFoldDB" id="A0A0F9XR24"/>
<protein>
    <submittedName>
        <fullName evidence="1">Uncharacterized protein</fullName>
    </submittedName>
</protein>
<evidence type="ECO:0000313" key="1">
    <source>
        <dbReference type="EMBL" id="KKO01882.1"/>
    </source>
</evidence>
<comment type="caution">
    <text evidence="1">The sequence shown here is derived from an EMBL/GenBank/DDBJ whole genome shotgun (WGS) entry which is preliminary data.</text>
</comment>
<dbReference type="EMBL" id="LAZR01000033">
    <property type="protein sequence ID" value="KKO01882.1"/>
    <property type="molecule type" value="Genomic_DNA"/>
</dbReference>
<gene>
    <name evidence="1" type="ORF">LCGC14_0112370</name>
</gene>
<accession>A0A0F9XR24</accession>
<reference evidence="1" key="1">
    <citation type="journal article" date="2015" name="Nature">
        <title>Complex archaea that bridge the gap between prokaryotes and eukaryotes.</title>
        <authorList>
            <person name="Spang A."/>
            <person name="Saw J.H."/>
            <person name="Jorgensen S.L."/>
            <person name="Zaremba-Niedzwiedzka K."/>
            <person name="Martijn J."/>
            <person name="Lind A.E."/>
            <person name="van Eijk R."/>
            <person name="Schleper C."/>
            <person name="Guy L."/>
            <person name="Ettema T.J."/>
        </authorList>
    </citation>
    <scope>NUCLEOTIDE SEQUENCE</scope>
</reference>
<organism evidence="1">
    <name type="scientific">marine sediment metagenome</name>
    <dbReference type="NCBI Taxonomy" id="412755"/>
    <lineage>
        <taxon>unclassified sequences</taxon>
        <taxon>metagenomes</taxon>
        <taxon>ecological metagenomes</taxon>
    </lineage>
</organism>
<sequence>MFKKTSASVFAVCLMVSATHAFAQDQGGLLREHLQLMARENIIQTLDAPEYFNRNVIPGGDNLGNHIAVQEIDMGTFGLTNMADPIEDQDAATKRYVDQSAGGGAGVSDDLGNHTAAQNLNMNFHRIMNLPAPIAGSEPVTLDYLNDLSQTWDHIAKRDINMQNFKLQNMNDLDLRNNSLKRANIHSSTLHSPQSIEGNFNRPIIQEAKIVHSLDMDGAPLINVSDPIGPQDAVNLRTLEAKIAARHPDPATEGELDALFDNLKSYKGANDAEVRSLKSRVTDLEADGSSGSGSIGPTSAEFNELQTNVDGNSVTIGYLNDQVNRITPVEDRVGSLEQRVSTLEWKMDDARIRLINIETRLNTLEAYH</sequence>
<dbReference type="Gene3D" id="1.20.5.340">
    <property type="match status" value="1"/>
</dbReference>
<name>A0A0F9XR24_9ZZZZ</name>
<proteinExistence type="predicted"/>